<sequence>MSQLKISENGERFCQDVFDTMMQQSDAVYGVLISTVDGHDVTRKFKRDMPSAKLAAMFSSVLALGETIAREADQALCRYVIVENSDGYILTLKLKEKLVLSVIATTDANLGILHSICRSAADKLSKNLR</sequence>
<protein>
    <recommendedName>
        <fullName evidence="1">Roadblock/LAMTOR2 domain-containing protein</fullName>
    </recommendedName>
</protein>
<name>A0A2G1UI35_9GAMM</name>
<dbReference type="Gene3D" id="3.30.450.30">
    <property type="entry name" value="Dynein light chain 2a, cytoplasmic"/>
    <property type="match status" value="1"/>
</dbReference>
<organism evidence="2 3">
    <name type="scientific">Marinobacter profundi</name>
    <dbReference type="NCBI Taxonomy" id="2666256"/>
    <lineage>
        <taxon>Bacteria</taxon>
        <taxon>Pseudomonadati</taxon>
        <taxon>Pseudomonadota</taxon>
        <taxon>Gammaproteobacteria</taxon>
        <taxon>Pseudomonadales</taxon>
        <taxon>Marinobacteraceae</taxon>
        <taxon>Marinobacter</taxon>
    </lineage>
</organism>
<dbReference type="RefSeq" id="WP_099615513.1">
    <property type="nucleotide sequence ID" value="NZ_KZ319374.1"/>
</dbReference>
<evidence type="ECO:0000259" key="1">
    <source>
        <dbReference type="SMART" id="SM00960"/>
    </source>
</evidence>
<accession>A0A2G1UI35</accession>
<gene>
    <name evidence="2" type="ORF">CLH61_14690</name>
</gene>
<reference evidence="2 3" key="1">
    <citation type="submission" date="2017-09" db="EMBL/GenBank/DDBJ databases">
        <title>The draft genome sequences of Marinobacter sp. PWS21.</title>
        <authorList>
            <person name="Cao J."/>
        </authorList>
    </citation>
    <scope>NUCLEOTIDE SEQUENCE [LARGE SCALE GENOMIC DNA]</scope>
    <source>
        <strain evidence="2 3">PWS21</strain>
    </source>
</reference>
<dbReference type="SUPFAM" id="SSF103196">
    <property type="entry name" value="Roadblock/LC7 domain"/>
    <property type="match status" value="1"/>
</dbReference>
<dbReference type="AlphaFoldDB" id="A0A2G1UI35"/>
<proteinExistence type="predicted"/>
<feature type="domain" description="Roadblock/LAMTOR2" evidence="1">
    <location>
        <begin position="14"/>
        <end position="104"/>
    </location>
</feature>
<evidence type="ECO:0000313" key="2">
    <source>
        <dbReference type="EMBL" id="PHQ14158.1"/>
    </source>
</evidence>
<dbReference type="Pfam" id="PF03259">
    <property type="entry name" value="Robl_LC7"/>
    <property type="match status" value="1"/>
</dbReference>
<evidence type="ECO:0000313" key="3">
    <source>
        <dbReference type="Proteomes" id="UP000231409"/>
    </source>
</evidence>
<dbReference type="Proteomes" id="UP000231409">
    <property type="component" value="Unassembled WGS sequence"/>
</dbReference>
<dbReference type="EMBL" id="NTFH01000011">
    <property type="protein sequence ID" value="PHQ14158.1"/>
    <property type="molecule type" value="Genomic_DNA"/>
</dbReference>
<dbReference type="InterPro" id="IPR004942">
    <property type="entry name" value="Roadblock/LAMTOR2_dom"/>
</dbReference>
<keyword evidence="3" id="KW-1185">Reference proteome</keyword>
<comment type="caution">
    <text evidence="2">The sequence shown here is derived from an EMBL/GenBank/DDBJ whole genome shotgun (WGS) entry which is preliminary data.</text>
</comment>
<dbReference type="SMART" id="SM00960">
    <property type="entry name" value="Robl_LC7"/>
    <property type="match status" value="1"/>
</dbReference>